<organism evidence="1 2">
    <name type="scientific">Ceratocystis pirilliformis</name>
    <dbReference type="NCBI Taxonomy" id="259994"/>
    <lineage>
        <taxon>Eukaryota</taxon>
        <taxon>Fungi</taxon>
        <taxon>Dikarya</taxon>
        <taxon>Ascomycota</taxon>
        <taxon>Pezizomycotina</taxon>
        <taxon>Sordariomycetes</taxon>
        <taxon>Hypocreomycetidae</taxon>
        <taxon>Microascales</taxon>
        <taxon>Ceratocystidaceae</taxon>
        <taxon>Ceratocystis</taxon>
    </lineage>
</organism>
<gene>
    <name evidence="1" type="ORF">Cpir12675_006490</name>
</gene>
<evidence type="ECO:0000313" key="2">
    <source>
        <dbReference type="Proteomes" id="UP001583280"/>
    </source>
</evidence>
<reference evidence="1 2" key="1">
    <citation type="journal article" date="2024" name="IMA Fungus">
        <title>IMA Genome - F19 : A genome assembly and annotation guide to empower mycologists, including annotated draft genome sequences of Ceratocystis pirilliformis, Diaporthe australafricana, Fusarium ophioides, Paecilomyces lecythidis, and Sporothrix stenoceras.</title>
        <authorList>
            <person name="Aylward J."/>
            <person name="Wilson A.M."/>
            <person name="Visagie C.M."/>
            <person name="Spraker J."/>
            <person name="Barnes I."/>
            <person name="Buitendag C."/>
            <person name="Ceriani C."/>
            <person name="Del Mar Angel L."/>
            <person name="du Plessis D."/>
            <person name="Fuchs T."/>
            <person name="Gasser K."/>
            <person name="Kramer D."/>
            <person name="Li W."/>
            <person name="Munsamy K."/>
            <person name="Piso A."/>
            <person name="Price J.L."/>
            <person name="Sonnekus B."/>
            <person name="Thomas C."/>
            <person name="van der Nest A."/>
            <person name="van Dijk A."/>
            <person name="van Heerden A."/>
            <person name="van Vuuren N."/>
            <person name="Yilmaz N."/>
            <person name="Duong T.A."/>
            <person name="van der Merwe N.A."/>
            <person name="Wingfield M.J."/>
            <person name="Wingfield B.D."/>
        </authorList>
    </citation>
    <scope>NUCLEOTIDE SEQUENCE [LARGE SCALE GENOMIC DNA]</scope>
    <source>
        <strain evidence="1 2">CMW 12675</strain>
    </source>
</reference>
<accession>A0ABR3YIB9</accession>
<dbReference type="Proteomes" id="UP001583280">
    <property type="component" value="Unassembled WGS sequence"/>
</dbReference>
<protein>
    <submittedName>
        <fullName evidence="1">Uncharacterized protein</fullName>
    </submittedName>
</protein>
<sequence>MPKDVSDERVQSRVHQVLHKQGDNLVITAAIWAKNPDFDSVGTTTTGHETLLSPFVNEELSAFWNTALQNNGRYWQARSAVKDKARMFSNDWGLPWQIA</sequence>
<name>A0ABR3YIB9_9PEZI</name>
<proteinExistence type="predicted"/>
<keyword evidence="2" id="KW-1185">Reference proteome</keyword>
<comment type="caution">
    <text evidence="1">The sequence shown here is derived from an EMBL/GenBank/DDBJ whole genome shotgun (WGS) entry which is preliminary data.</text>
</comment>
<evidence type="ECO:0000313" key="1">
    <source>
        <dbReference type="EMBL" id="KAL1887587.1"/>
    </source>
</evidence>
<dbReference type="EMBL" id="JAWDJO010000309">
    <property type="protein sequence ID" value="KAL1887587.1"/>
    <property type="molecule type" value="Genomic_DNA"/>
</dbReference>